<dbReference type="InterPro" id="IPR015017">
    <property type="entry name" value="DUF1904"/>
</dbReference>
<comment type="caution">
    <text evidence="1">The sequence shown here is derived from an EMBL/GenBank/DDBJ whole genome shotgun (WGS) entry which is preliminary data.</text>
</comment>
<dbReference type="Proteomes" id="UP000297288">
    <property type="component" value="Unassembled WGS sequence"/>
</dbReference>
<sequence length="115" mass="13726">MDLKGGIKMPYINLKGFEEDKAISEKIVSKISEITEKPKKYIMFSNEENKISFNNKSGYLLEYRQIGELEYDIKLKIVKEITKILQEKNINPEDIYFIFDFYPRENWGWNNKLFG</sequence>
<reference evidence="1 2" key="1">
    <citation type="submission" date="2019-04" db="EMBL/GenBank/DDBJ databases">
        <title>Draft genome sequence data and analysis of a Fermenting Bacterium, Geotoga petraea strain HO-Geo1, isolated from heavy-oil petroleum reservoir in Russia.</title>
        <authorList>
            <person name="Grouzdev D.S."/>
            <person name="Semenova E.M."/>
            <person name="Sokolova D.S."/>
            <person name="Tourova T.P."/>
            <person name="Poltaraus A.B."/>
            <person name="Nazina T.N."/>
        </authorList>
    </citation>
    <scope>NUCLEOTIDE SEQUENCE [LARGE SCALE GENOMIC DNA]</scope>
    <source>
        <strain evidence="1 2">HO-Geo1</strain>
    </source>
</reference>
<evidence type="ECO:0000313" key="1">
    <source>
        <dbReference type="EMBL" id="TGG89236.1"/>
    </source>
</evidence>
<dbReference type="AlphaFoldDB" id="A0A4Z0W5W2"/>
<accession>A0A4Z0W5W2</accession>
<dbReference type="Pfam" id="PF08921">
    <property type="entry name" value="DUF1904"/>
    <property type="match status" value="1"/>
</dbReference>
<dbReference type="EMBL" id="SRME01000001">
    <property type="protein sequence ID" value="TGG89236.1"/>
    <property type="molecule type" value="Genomic_DNA"/>
</dbReference>
<proteinExistence type="predicted"/>
<protein>
    <submittedName>
        <fullName evidence="1">DUF1904 family protein</fullName>
    </submittedName>
</protein>
<dbReference type="InterPro" id="IPR014347">
    <property type="entry name" value="Tautomerase/MIF_sf"/>
</dbReference>
<dbReference type="SUPFAM" id="SSF55331">
    <property type="entry name" value="Tautomerase/MIF"/>
    <property type="match status" value="1"/>
</dbReference>
<name>A0A4Z0W5W2_9BACT</name>
<evidence type="ECO:0000313" key="2">
    <source>
        <dbReference type="Proteomes" id="UP000297288"/>
    </source>
</evidence>
<dbReference type="Gene3D" id="3.30.429.10">
    <property type="entry name" value="Macrophage Migration Inhibitory Factor"/>
    <property type="match status" value="1"/>
</dbReference>
<gene>
    <name evidence="1" type="ORF">E4650_03345</name>
</gene>
<organism evidence="1 2">
    <name type="scientific">Geotoga petraea</name>
    <dbReference type="NCBI Taxonomy" id="28234"/>
    <lineage>
        <taxon>Bacteria</taxon>
        <taxon>Thermotogati</taxon>
        <taxon>Thermotogota</taxon>
        <taxon>Thermotogae</taxon>
        <taxon>Petrotogales</taxon>
        <taxon>Petrotogaceae</taxon>
        <taxon>Geotoga</taxon>
    </lineage>
</organism>